<organism evidence="2">
    <name type="scientific">Guillardia theta (strain CCMP2712)</name>
    <name type="common">Cryptophyte</name>
    <dbReference type="NCBI Taxonomy" id="905079"/>
    <lineage>
        <taxon>Eukaryota</taxon>
        <taxon>Cryptophyceae</taxon>
        <taxon>Pyrenomonadales</taxon>
        <taxon>Geminigeraceae</taxon>
        <taxon>Guillardia</taxon>
    </lineage>
</organism>
<dbReference type="GO" id="GO:0003676">
    <property type="term" value="F:nucleic acid binding"/>
    <property type="evidence" value="ECO:0007669"/>
    <property type="project" value="InterPro"/>
</dbReference>
<evidence type="ECO:0008006" key="5">
    <source>
        <dbReference type="Google" id="ProtNLM"/>
    </source>
</evidence>
<evidence type="ECO:0000313" key="3">
    <source>
        <dbReference type="EnsemblProtists" id="EKX52603"/>
    </source>
</evidence>
<keyword evidence="4" id="KW-1185">Reference proteome</keyword>
<reference evidence="4" key="2">
    <citation type="submission" date="2012-11" db="EMBL/GenBank/DDBJ databases">
        <authorList>
            <person name="Kuo A."/>
            <person name="Curtis B.A."/>
            <person name="Tanifuji G."/>
            <person name="Burki F."/>
            <person name="Gruber A."/>
            <person name="Irimia M."/>
            <person name="Maruyama S."/>
            <person name="Arias M.C."/>
            <person name="Ball S.G."/>
            <person name="Gile G.H."/>
            <person name="Hirakawa Y."/>
            <person name="Hopkins J.F."/>
            <person name="Rensing S.A."/>
            <person name="Schmutz J."/>
            <person name="Symeonidi A."/>
            <person name="Elias M."/>
            <person name="Eveleigh R.J."/>
            <person name="Herman E.K."/>
            <person name="Klute M.J."/>
            <person name="Nakayama T."/>
            <person name="Obornik M."/>
            <person name="Reyes-Prieto A."/>
            <person name="Armbrust E.V."/>
            <person name="Aves S.J."/>
            <person name="Beiko R.G."/>
            <person name="Coutinho P."/>
            <person name="Dacks J.B."/>
            <person name="Durnford D.G."/>
            <person name="Fast N.M."/>
            <person name="Green B.R."/>
            <person name="Grisdale C."/>
            <person name="Hempe F."/>
            <person name="Henrissat B."/>
            <person name="Hoppner M.P."/>
            <person name="Ishida K.-I."/>
            <person name="Kim E."/>
            <person name="Koreny L."/>
            <person name="Kroth P.G."/>
            <person name="Liu Y."/>
            <person name="Malik S.-B."/>
            <person name="Maier U.G."/>
            <person name="McRose D."/>
            <person name="Mock T."/>
            <person name="Neilson J.A."/>
            <person name="Onodera N.T."/>
            <person name="Poole A.M."/>
            <person name="Pritham E.J."/>
            <person name="Richards T.A."/>
            <person name="Rocap G."/>
            <person name="Roy S.W."/>
            <person name="Sarai C."/>
            <person name="Schaack S."/>
            <person name="Shirato S."/>
            <person name="Slamovits C.H."/>
            <person name="Spencer D.F."/>
            <person name="Suzuki S."/>
            <person name="Worden A.Z."/>
            <person name="Zauner S."/>
            <person name="Barry K."/>
            <person name="Bell C."/>
            <person name="Bharti A.K."/>
            <person name="Crow J.A."/>
            <person name="Grimwood J."/>
            <person name="Kramer R."/>
            <person name="Lindquist E."/>
            <person name="Lucas S."/>
            <person name="Salamov A."/>
            <person name="McFadden G.I."/>
            <person name="Lane C.E."/>
            <person name="Keeling P.J."/>
            <person name="Gray M.W."/>
            <person name="Grigoriev I.V."/>
            <person name="Archibald J.M."/>
        </authorList>
    </citation>
    <scope>NUCLEOTIDE SEQUENCE</scope>
    <source>
        <strain evidence="4">CCMP2712</strain>
    </source>
</reference>
<dbReference type="GO" id="GO:0008270">
    <property type="term" value="F:zinc ion binding"/>
    <property type="evidence" value="ECO:0007669"/>
    <property type="project" value="InterPro"/>
</dbReference>
<reference evidence="3" key="3">
    <citation type="submission" date="2015-06" db="UniProtKB">
        <authorList>
            <consortium name="EnsemblProtists"/>
        </authorList>
    </citation>
    <scope>IDENTIFICATION</scope>
</reference>
<accession>L1JWW7</accession>
<gene>
    <name evidence="2" type="ORF">GUITHDRAFT_133654</name>
</gene>
<dbReference type="RefSeq" id="XP_005839583.1">
    <property type="nucleotide sequence ID" value="XM_005839526.1"/>
</dbReference>
<proteinExistence type="predicted"/>
<dbReference type="InterPro" id="IPR036875">
    <property type="entry name" value="Znf_CCHC_sf"/>
</dbReference>
<dbReference type="Proteomes" id="UP000011087">
    <property type="component" value="Unassembled WGS sequence"/>
</dbReference>
<dbReference type="PaxDb" id="55529-EKX52603"/>
<dbReference type="EMBL" id="JH992972">
    <property type="protein sequence ID" value="EKX52603.1"/>
    <property type="molecule type" value="Genomic_DNA"/>
</dbReference>
<dbReference type="EnsemblProtists" id="EKX52603">
    <property type="protein sequence ID" value="EKX52603"/>
    <property type="gene ID" value="GUITHDRAFT_133654"/>
</dbReference>
<feature type="region of interest" description="Disordered" evidence="1">
    <location>
        <begin position="1"/>
        <end position="35"/>
    </location>
</feature>
<name>L1JWW7_GUITC</name>
<evidence type="ECO:0000313" key="4">
    <source>
        <dbReference type="Proteomes" id="UP000011087"/>
    </source>
</evidence>
<dbReference type="SUPFAM" id="SSF57756">
    <property type="entry name" value="Retrovirus zinc finger-like domains"/>
    <property type="match status" value="1"/>
</dbReference>
<protein>
    <recommendedName>
        <fullName evidence="5">CCHC-type domain-containing protein</fullName>
    </recommendedName>
</protein>
<dbReference type="AlphaFoldDB" id="L1JWW7"/>
<evidence type="ECO:0000313" key="2">
    <source>
        <dbReference type="EMBL" id="EKX52603.1"/>
    </source>
</evidence>
<sequence length="230" mass="26404">MEQAFQRHVQRLKKSTPTPSRAGGDRFPGTGRRFNADREILRTGGCHMLEDENGAKIRGDVNSSYLMVGVYGRGPAYHSQHNTTRISAPEIPPKYYMCPLCLRPGHWQYDCEKAEGNMEADGQEIQLSHREWTARQRTDVDHWEDFDFASGGDHVQGCTNCLSHHPRHPKSENEIETNYFRAWENEWSVARERKDEGPCGRSEWAYTVKTSLNCPMQNSLGGTMIEKRLF</sequence>
<reference evidence="2 4" key="1">
    <citation type="journal article" date="2012" name="Nature">
        <title>Algal genomes reveal evolutionary mosaicism and the fate of nucleomorphs.</title>
        <authorList>
            <consortium name="DOE Joint Genome Institute"/>
            <person name="Curtis B.A."/>
            <person name="Tanifuji G."/>
            <person name="Burki F."/>
            <person name="Gruber A."/>
            <person name="Irimia M."/>
            <person name="Maruyama S."/>
            <person name="Arias M.C."/>
            <person name="Ball S.G."/>
            <person name="Gile G.H."/>
            <person name="Hirakawa Y."/>
            <person name="Hopkins J.F."/>
            <person name="Kuo A."/>
            <person name="Rensing S.A."/>
            <person name="Schmutz J."/>
            <person name="Symeonidi A."/>
            <person name="Elias M."/>
            <person name="Eveleigh R.J."/>
            <person name="Herman E.K."/>
            <person name="Klute M.J."/>
            <person name="Nakayama T."/>
            <person name="Obornik M."/>
            <person name="Reyes-Prieto A."/>
            <person name="Armbrust E.V."/>
            <person name="Aves S.J."/>
            <person name="Beiko R.G."/>
            <person name="Coutinho P."/>
            <person name="Dacks J.B."/>
            <person name="Durnford D.G."/>
            <person name="Fast N.M."/>
            <person name="Green B.R."/>
            <person name="Grisdale C.J."/>
            <person name="Hempel F."/>
            <person name="Henrissat B."/>
            <person name="Hoppner M.P."/>
            <person name="Ishida K."/>
            <person name="Kim E."/>
            <person name="Koreny L."/>
            <person name="Kroth P.G."/>
            <person name="Liu Y."/>
            <person name="Malik S.B."/>
            <person name="Maier U.G."/>
            <person name="McRose D."/>
            <person name="Mock T."/>
            <person name="Neilson J.A."/>
            <person name="Onodera N.T."/>
            <person name="Poole A.M."/>
            <person name="Pritham E.J."/>
            <person name="Richards T.A."/>
            <person name="Rocap G."/>
            <person name="Roy S.W."/>
            <person name="Sarai C."/>
            <person name="Schaack S."/>
            <person name="Shirato S."/>
            <person name="Slamovits C.H."/>
            <person name="Spencer D.F."/>
            <person name="Suzuki S."/>
            <person name="Worden A.Z."/>
            <person name="Zauner S."/>
            <person name="Barry K."/>
            <person name="Bell C."/>
            <person name="Bharti A.K."/>
            <person name="Crow J.A."/>
            <person name="Grimwood J."/>
            <person name="Kramer R."/>
            <person name="Lindquist E."/>
            <person name="Lucas S."/>
            <person name="Salamov A."/>
            <person name="McFadden G.I."/>
            <person name="Lane C.E."/>
            <person name="Keeling P.J."/>
            <person name="Gray M.W."/>
            <person name="Grigoriev I.V."/>
            <person name="Archibald J.M."/>
        </authorList>
    </citation>
    <scope>NUCLEOTIDE SEQUENCE</scope>
    <source>
        <strain evidence="2 4">CCMP2712</strain>
    </source>
</reference>
<dbReference type="KEGG" id="gtt:GUITHDRAFT_133654"/>
<dbReference type="GeneID" id="17309390"/>
<dbReference type="HOGENOM" id="CLU_1206776_0_0_1"/>
<evidence type="ECO:0000256" key="1">
    <source>
        <dbReference type="SAM" id="MobiDB-lite"/>
    </source>
</evidence>